<evidence type="ECO:0000313" key="3">
    <source>
        <dbReference type="Proteomes" id="UP000298412"/>
    </source>
</evidence>
<dbReference type="OrthoDB" id="166978at2"/>
<evidence type="ECO:0000313" key="2">
    <source>
        <dbReference type="EMBL" id="TFC09532.1"/>
    </source>
</evidence>
<gene>
    <name evidence="2" type="ORF">E3O19_17260</name>
</gene>
<reference evidence="2 3" key="1">
    <citation type="submission" date="2019-03" db="EMBL/GenBank/DDBJ databases">
        <title>Genomics of glacier-inhabiting Cryobacterium strains.</title>
        <authorList>
            <person name="Liu Q."/>
            <person name="Xin Y.-H."/>
        </authorList>
    </citation>
    <scope>NUCLEOTIDE SEQUENCE [LARGE SCALE GENOMIC DNA]</scope>
    <source>
        <strain evidence="2 3">MDT1-3</strain>
    </source>
</reference>
<feature type="transmembrane region" description="Helical" evidence="1">
    <location>
        <begin position="50"/>
        <end position="69"/>
    </location>
</feature>
<sequence>MPESSLDAFARFLAKWFVKGRRASGAIYEAVKPYLAKAFTATFGTRKRKILAASLALAILVGVTGMTVGGNYSEEQARIAAVAVKAEKDAALATAAASRKLGDARSDAAERLITGEGFRVESADYAVPEDTAALEAALTKLRTIHYSGTAAEVSTASSKVSIWVETIGDRPIPHDWRISCNDAKYTAHDFPTFRDVWASTLELVSCTPGTMTGDFYTDIQNAAVASGASPSIDKVGTLYAVCADLSFGTYGSLASYSDSQVKELTGALTICPDQPSAPLIQLKITAQAKAAADLASGAVFGSGVRRIGENIQPGVYVSEGSAGCYWERLDSTGEIIDNNFIMGATRAQVTVQSSDYSFNSTGCSQWRRQ</sequence>
<name>A0A4R8WH27_9MICO</name>
<keyword evidence="3" id="KW-1185">Reference proteome</keyword>
<protein>
    <submittedName>
        <fullName evidence="2">Uncharacterized protein</fullName>
    </submittedName>
</protein>
<accession>A0A4R8WH27</accession>
<dbReference type="Proteomes" id="UP000298412">
    <property type="component" value="Unassembled WGS sequence"/>
</dbReference>
<dbReference type="RefSeq" id="WP_134569509.1">
    <property type="nucleotide sequence ID" value="NZ_SOFP01000083.1"/>
</dbReference>
<organism evidence="2 3">
    <name type="scientific">Cryobacterium algoritolerans</name>
    <dbReference type="NCBI Taxonomy" id="1259184"/>
    <lineage>
        <taxon>Bacteria</taxon>
        <taxon>Bacillati</taxon>
        <taxon>Actinomycetota</taxon>
        <taxon>Actinomycetes</taxon>
        <taxon>Micrococcales</taxon>
        <taxon>Microbacteriaceae</taxon>
        <taxon>Cryobacterium</taxon>
    </lineage>
</organism>
<evidence type="ECO:0000256" key="1">
    <source>
        <dbReference type="SAM" id="Phobius"/>
    </source>
</evidence>
<keyword evidence="1" id="KW-0472">Membrane</keyword>
<keyword evidence="1" id="KW-0812">Transmembrane</keyword>
<comment type="caution">
    <text evidence="2">The sequence shown here is derived from an EMBL/GenBank/DDBJ whole genome shotgun (WGS) entry which is preliminary data.</text>
</comment>
<keyword evidence="1" id="KW-1133">Transmembrane helix</keyword>
<dbReference type="EMBL" id="SOFP01000083">
    <property type="protein sequence ID" value="TFC09532.1"/>
    <property type="molecule type" value="Genomic_DNA"/>
</dbReference>
<proteinExistence type="predicted"/>
<dbReference type="AlphaFoldDB" id="A0A4R8WH27"/>